<dbReference type="EMBL" id="MWQN01000004">
    <property type="protein sequence ID" value="OPC77027.1"/>
    <property type="molecule type" value="Genomic_DNA"/>
</dbReference>
<keyword evidence="2" id="KW-1185">Reference proteome</keyword>
<organism evidence="1 2">
    <name type="scientific">Embleya scabrispora</name>
    <dbReference type="NCBI Taxonomy" id="159449"/>
    <lineage>
        <taxon>Bacteria</taxon>
        <taxon>Bacillati</taxon>
        <taxon>Actinomycetota</taxon>
        <taxon>Actinomycetes</taxon>
        <taxon>Kitasatosporales</taxon>
        <taxon>Streptomycetaceae</taxon>
        <taxon>Embleya</taxon>
    </lineage>
</organism>
<evidence type="ECO:0000313" key="2">
    <source>
        <dbReference type="Proteomes" id="UP000190037"/>
    </source>
</evidence>
<name>A0A1T3NJK2_9ACTN</name>
<reference evidence="1 2" key="1">
    <citation type="submission" date="2017-03" db="EMBL/GenBank/DDBJ databases">
        <title>Draft genome sequence of Streptomyces scabrisporus NF3, endophyte isolated from Amphipterygium adstringens.</title>
        <authorList>
            <person name="Vazquez M."/>
            <person name="Ceapa C.D."/>
            <person name="Rodriguez Luna D."/>
            <person name="Sanchez Esquivel S."/>
        </authorList>
    </citation>
    <scope>NUCLEOTIDE SEQUENCE [LARGE SCALE GENOMIC DNA]</scope>
    <source>
        <strain evidence="1 2">NF3</strain>
    </source>
</reference>
<dbReference type="Proteomes" id="UP000190037">
    <property type="component" value="Unassembled WGS sequence"/>
</dbReference>
<proteinExistence type="predicted"/>
<sequence>MRVARTPQGRELTRSLTFKEGASQRRLPMGLPLCLRAGLRGELDAFVAAYHRMIETILRAWDHDPRLRRVLTVPEPLRGEIAAARDHRVHVMRLDLLPHPDGGLRVLETNANCPGGFMTAGRGRAAWRPLLTRHGIALPPSLPTDTPTWPGTWLTDLARRHTGIRPRTIALLCPRGANRNELEDYEAGLTAIGLRVLHADPRDLHIAPDDTVVAAGTSIRHAYAKISTRDLLDMGADAFPYLRAVRERALFVQNGIRGRFLGDNKLCLAVLSDPQFADLFPAADHRRVHPTIPWSRNIALCDDADLRAIARDRERYVLKRPLDTRGRGVLIGRETPPAQWTAAVEHALESAWLVQEYVPTARPPATPPDSNLRHDLCLGAVDGKLVTAVTRAGRDERLNVALSARPHPVYL</sequence>
<evidence type="ECO:0008006" key="3">
    <source>
        <dbReference type="Google" id="ProtNLM"/>
    </source>
</evidence>
<dbReference type="SUPFAM" id="SSF56059">
    <property type="entry name" value="Glutathione synthetase ATP-binding domain-like"/>
    <property type="match status" value="1"/>
</dbReference>
<gene>
    <name evidence="1" type="ORF">B4N89_41365</name>
</gene>
<dbReference type="AlphaFoldDB" id="A0A1T3NJK2"/>
<accession>A0A1T3NJK2</accession>
<evidence type="ECO:0000313" key="1">
    <source>
        <dbReference type="EMBL" id="OPC77027.1"/>
    </source>
</evidence>
<comment type="caution">
    <text evidence="1">The sequence shown here is derived from an EMBL/GenBank/DDBJ whole genome shotgun (WGS) entry which is preliminary data.</text>
</comment>
<protein>
    <recommendedName>
        <fullName evidence="3">Glutathionylspermidine synthase pre-ATP-grasp-like domain-containing protein</fullName>
    </recommendedName>
</protein>
<dbReference type="STRING" id="159449.B4N89_41365"/>